<dbReference type="PANTHER" id="PTHR35992">
    <property type="entry name" value="CYTOMATRIX PROTEIN-LIKE PROTEIN"/>
    <property type="match status" value="1"/>
</dbReference>
<feature type="compositionally biased region" description="Basic and acidic residues" evidence="2">
    <location>
        <begin position="504"/>
        <end position="521"/>
    </location>
</feature>
<feature type="region of interest" description="Disordered" evidence="2">
    <location>
        <begin position="65"/>
        <end position="175"/>
    </location>
</feature>
<feature type="region of interest" description="Disordered" evidence="2">
    <location>
        <begin position="381"/>
        <end position="400"/>
    </location>
</feature>
<feature type="compositionally biased region" description="Basic residues" evidence="2">
    <location>
        <begin position="142"/>
        <end position="153"/>
    </location>
</feature>
<reference evidence="3 4" key="1">
    <citation type="journal article" date="2009" name="Nature">
        <title>The Sorghum bicolor genome and the diversification of grasses.</title>
        <authorList>
            <person name="Paterson A.H."/>
            <person name="Bowers J.E."/>
            <person name="Bruggmann R."/>
            <person name="Dubchak I."/>
            <person name="Grimwood J."/>
            <person name="Gundlach H."/>
            <person name="Haberer G."/>
            <person name="Hellsten U."/>
            <person name="Mitros T."/>
            <person name="Poliakov A."/>
            <person name="Schmutz J."/>
            <person name="Spannagl M."/>
            <person name="Tang H."/>
            <person name="Wang X."/>
            <person name="Wicker T."/>
            <person name="Bharti A.K."/>
            <person name="Chapman J."/>
            <person name="Feltus F.A."/>
            <person name="Gowik U."/>
            <person name="Grigoriev I.V."/>
            <person name="Lyons E."/>
            <person name="Maher C.A."/>
            <person name="Martis M."/>
            <person name="Narechania A."/>
            <person name="Otillar R.P."/>
            <person name="Penning B.W."/>
            <person name="Salamov A.A."/>
            <person name="Wang Y."/>
            <person name="Zhang L."/>
            <person name="Carpita N.C."/>
            <person name="Freeling M."/>
            <person name="Gingle A.R."/>
            <person name="Hash C.T."/>
            <person name="Keller B."/>
            <person name="Klein P."/>
            <person name="Kresovich S."/>
            <person name="McCann M.C."/>
            <person name="Ming R."/>
            <person name="Peterson D.G."/>
            <person name="Mehboob-ur-Rahman"/>
            <person name="Ware D."/>
            <person name="Westhoff P."/>
            <person name="Mayer K.F."/>
            <person name="Messing J."/>
            <person name="Rokhsar D.S."/>
        </authorList>
    </citation>
    <scope>NUCLEOTIDE SEQUENCE [LARGE SCALE GENOMIC DNA]</scope>
    <source>
        <strain evidence="4">cv. BTx623</strain>
    </source>
</reference>
<dbReference type="PANTHER" id="PTHR35992:SF1">
    <property type="entry name" value="CYTOMATRIX PROTEIN-LIKE PROTEIN"/>
    <property type="match status" value="1"/>
</dbReference>
<feature type="compositionally biased region" description="Polar residues" evidence="2">
    <location>
        <begin position="431"/>
        <end position="463"/>
    </location>
</feature>
<evidence type="ECO:0000256" key="2">
    <source>
        <dbReference type="SAM" id="MobiDB-lite"/>
    </source>
</evidence>
<feature type="region of interest" description="Disordered" evidence="2">
    <location>
        <begin position="424"/>
        <end position="537"/>
    </location>
</feature>
<feature type="region of interest" description="Disordered" evidence="2">
    <location>
        <begin position="330"/>
        <end position="370"/>
    </location>
</feature>
<name>A0A1W0VXE4_SORBI</name>
<proteinExistence type="predicted"/>
<dbReference type="ExpressionAtlas" id="A0A1W0VXE4">
    <property type="expression patterns" value="baseline and differential"/>
</dbReference>
<gene>
    <name evidence="3" type="ORF">SORBI_3003G147600</name>
</gene>
<evidence type="ECO:0000313" key="4">
    <source>
        <dbReference type="Proteomes" id="UP000000768"/>
    </source>
</evidence>
<feature type="compositionally biased region" description="Basic and acidic residues" evidence="2">
    <location>
        <begin position="330"/>
        <end position="339"/>
    </location>
</feature>
<evidence type="ECO:0000313" key="3">
    <source>
        <dbReference type="EMBL" id="OQU86794.1"/>
    </source>
</evidence>
<reference evidence="4" key="2">
    <citation type="journal article" date="2018" name="Plant J.">
        <title>The Sorghum bicolor reference genome: improved assembly, gene annotations, a transcriptome atlas, and signatures of genome organization.</title>
        <authorList>
            <person name="McCormick R.F."/>
            <person name="Truong S.K."/>
            <person name="Sreedasyam A."/>
            <person name="Jenkins J."/>
            <person name="Shu S."/>
            <person name="Sims D."/>
            <person name="Kennedy M."/>
            <person name="Amirebrahimi M."/>
            <person name="Weers B.D."/>
            <person name="McKinley B."/>
            <person name="Mattison A."/>
            <person name="Morishige D.T."/>
            <person name="Grimwood J."/>
            <person name="Schmutz J."/>
            <person name="Mullet J.E."/>
        </authorList>
    </citation>
    <scope>NUCLEOTIDE SEQUENCE [LARGE SCALE GENOMIC DNA]</scope>
    <source>
        <strain evidence="4">cv. BTx623</strain>
    </source>
</reference>
<protein>
    <submittedName>
        <fullName evidence="3">Uncharacterized protein</fullName>
    </submittedName>
</protein>
<dbReference type="AlphaFoldDB" id="A0A1W0VXE4"/>
<evidence type="ECO:0000256" key="1">
    <source>
        <dbReference type="SAM" id="Coils"/>
    </source>
</evidence>
<sequence length="537" mass="59497">MTPGPPLPGCLAKPGPFLFKFRDCQVGPTKIATRSRFLVPGPPHPTVISPPLHAATALLLAAQTAPPQETPSGGRPFRGSARLPLLSDSSGFHGQRRRRRAGAGTGAGARAHSGPGLPARVAPHVRPPREDAAPGVRAGRGALRRARAPHHRAPVPAERPPRARGDLPGPPPAELAENDLEDFKSCILNLTAENTELKEKLKKFESQMEICTDNSDHQKSGKDIREEVRKLKKAYKILRSEKDKEISALQAKKNFVCNQLKTMEEDYRGAIKSKNIEVKQAQKLLQNVDGLQVASQKKDDEIIRLQVEVTNAKERMSILEDELQKMRSLVKDKGLQTDKNEDDQSDTSKMSKKDIHKANRKSKSTRTCQVTPDISRISQVTPDRQEVKTTRTCASETNQKRKRSCFKSSLSCVSEMSKKDIIKANRKSKSTKTSQVTPDISRTSQVTPDSQQVKTTRTCASETNQKRKRSSFRSPLSCVSEMSKKDIIEANRKSKSTKTSQVTPDRREVKTTRTRASERLRLIRSASIAPSSPPCRV</sequence>
<accession>A0A1W0VXE4</accession>
<feature type="compositionally biased region" description="Basic and acidic residues" evidence="2">
    <location>
        <begin position="482"/>
        <end position="492"/>
    </location>
</feature>
<keyword evidence="1" id="KW-0175">Coiled coil</keyword>
<feature type="coiled-coil region" evidence="1">
    <location>
        <begin position="180"/>
        <end position="266"/>
    </location>
</feature>
<dbReference type="InParanoid" id="A0A1W0VXE4"/>
<dbReference type="Gramene" id="OQU86794">
    <property type="protein sequence ID" value="OQU86794"/>
    <property type="gene ID" value="SORBI_3003G147600"/>
</dbReference>
<organism evidence="3 4">
    <name type="scientific">Sorghum bicolor</name>
    <name type="common">Sorghum</name>
    <name type="synonym">Sorghum vulgare</name>
    <dbReference type="NCBI Taxonomy" id="4558"/>
    <lineage>
        <taxon>Eukaryota</taxon>
        <taxon>Viridiplantae</taxon>
        <taxon>Streptophyta</taxon>
        <taxon>Embryophyta</taxon>
        <taxon>Tracheophyta</taxon>
        <taxon>Spermatophyta</taxon>
        <taxon>Magnoliopsida</taxon>
        <taxon>Liliopsida</taxon>
        <taxon>Poales</taxon>
        <taxon>Poaceae</taxon>
        <taxon>PACMAD clade</taxon>
        <taxon>Panicoideae</taxon>
        <taxon>Andropogonodae</taxon>
        <taxon>Andropogoneae</taxon>
        <taxon>Sorghinae</taxon>
        <taxon>Sorghum</taxon>
    </lineage>
</organism>
<dbReference type="Proteomes" id="UP000000768">
    <property type="component" value="Chromosome 3"/>
</dbReference>
<keyword evidence="4" id="KW-1185">Reference proteome</keyword>
<feature type="coiled-coil region" evidence="1">
    <location>
        <begin position="302"/>
        <end position="329"/>
    </location>
</feature>
<dbReference type="EMBL" id="CM000762">
    <property type="protein sequence ID" value="OQU86794.1"/>
    <property type="molecule type" value="Genomic_DNA"/>
</dbReference>